<dbReference type="InterPro" id="IPR015421">
    <property type="entry name" value="PyrdxlP-dep_Trfase_major"/>
</dbReference>
<dbReference type="AlphaFoldDB" id="A0A6G9AKM1"/>
<name>A0A6G9AKM1_9BACT</name>
<dbReference type="InterPro" id="IPR015424">
    <property type="entry name" value="PyrdxlP-dep_Trfase"/>
</dbReference>
<dbReference type="Gene3D" id="3.90.1150.10">
    <property type="entry name" value="Aspartate Aminotransferase, domain 1"/>
    <property type="match status" value="1"/>
</dbReference>
<dbReference type="Proteomes" id="UP000501802">
    <property type="component" value="Chromosome"/>
</dbReference>
<dbReference type="Gene3D" id="3.40.640.10">
    <property type="entry name" value="Type I PLP-dependent aspartate aminotransferase-like (Major domain)"/>
    <property type="match status" value="1"/>
</dbReference>
<organism evidence="3 4">
    <name type="scientific">Spirosoma aureum</name>
    <dbReference type="NCBI Taxonomy" id="2692134"/>
    <lineage>
        <taxon>Bacteria</taxon>
        <taxon>Pseudomonadati</taxon>
        <taxon>Bacteroidota</taxon>
        <taxon>Cytophagia</taxon>
        <taxon>Cytophagales</taxon>
        <taxon>Cytophagaceae</taxon>
        <taxon>Spirosoma</taxon>
    </lineage>
</organism>
<dbReference type="KEGG" id="spib:G8759_08955"/>
<dbReference type="PANTHER" id="PTHR43092:SF6">
    <property type="entry name" value="BLR1280 PROTEIN"/>
    <property type="match status" value="1"/>
</dbReference>
<protein>
    <submittedName>
        <fullName evidence="3">Aminotransferase class V-fold PLP-dependent enzyme</fullName>
    </submittedName>
</protein>
<dbReference type="RefSeq" id="WP_167207143.1">
    <property type="nucleotide sequence ID" value="NZ_CP050063.1"/>
</dbReference>
<evidence type="ECO:0000256" key="1">
    <source>
        <dbReference type="ARBA" id="ARBA00022898"/>
    </source>
</evidence>
<evidence type="ECO:0000313" key="3">
    <source>
        <dbReference type="EMBL" id="QIP12743.1"/>
    </source>
</evidence>
<accession>A0A6G9AKM1</accession>
<reference evidence="3 4" key="1">
    <citation type="submission" date="2020-03" db="EMBL/GenBank/DDBJ databases">
        <authorList>
            <person name="Kim M.K."/>
        </authorList>
    </citation>
    <scope>NUCLEOTIDE SEQUENCE [LARGE SCALE GENOMIC DNA]</scope>
    <source>
        <strain evidence="3 4">BT328</strain>
    </source>
</reference>
<gene>
    <name evidence="3" type="ORF">G8759_08955</name>
</gene>
<keyword evidence="4" id="KW-1185">Reference proteome</keyword>
<dbReference type="PROSITE" id="PS51318">
    <property type="entry name" value="TAT"/>
    <property type="match status" value="1"/>
</dbReference>
<dbReference type="SUPFAM" id="SSF53383">
    <property type="entry name" value="PLP-dependent transferases"/>
    <property type="match status" value="1"/>
</dbReference>
<dbReference type="PANTHER" id="PTHR43092">
    <property type="entry name" value="L-CYSTEINE DESULFHYDRASE"/>
    <property type="match status" value="1"/>
</dbReference>
<sequence>MPQSRRSFMRQLGAAAASPLVLPDWSETNTLTSLQQFPETLKSPQQWAQDEDFWAWVKTEFTVSPNVLNLNNGGVSPQPKSVQDAHIRFYQFANEAPSFYMWRVLDQGREALRSKLADLSGCLPDELAINRNSTEGLNTVIFGLNLKPGDEIVLTKQDYPNMINAWKQREKRDGIKLVWLDLTLPSENEDELVAKYVKAFTPRTKVVHITHIINWIGQIMPVRKIADAAHAKGIEVICDGAHSYAHLDYKIPDLGCDYYATSLHKWLCAPFGSGMLYIRKDKIKNVWALLSNTEPDGADIRKFESLGTRSFASEMAIGTAVDFHQAIGSARKQARLHYLKNYWAERVRDLPGVHVHTSLKPEWAGAIALFSVDGMKSTEVDSQLFGSHKIHAVGIDWENIHGVRVTPHVYTTPKDLDRLVAAIASMAGKQKKS</sequence>
<keyword evidence="3" id="KW-0808">Transferase</keyword>
<evidence type="ECO:0000259" key="2">
    <source>
        <dbReference type="Pfam" id="PF00266"/>
    </source>
</evidence>
<dbReference type="GO" id="GO:0008483">
    <property type="term" value="F:transaminase activity"/>
    <property type="evidence" value="ECO:0007669"/>
    <property type="project" value="UniProtKB-KW"/>
</dbReference>
<evidence type="ECO:0000313" key="4">
    <source>
        <dbReference type="Proteomes" id="UP000501802"/>
    </source>
</evidence>
<feature type="domain" description="Aminotransferase class V" evidence="2">
    <location>
        <begin position="70"/>
        <end position="390"/>
    </location>
</feature>
<dbReference type="Pfam" id="PF00266">
    <property type="entry name" value="Aminotran_5"/>
    <property type="match status" value="1"/>
</dbReference>
<dbReference type="InterPro" id="IPR006311">
    <property type="entry name" value="TAT_signal"/>
</dbReference>
<dbReference type="InterPro" id="IPR000192">
    <property type="entry name" value="Aminotrans_V_dom"/>
</dbReference>
<dbReference type="InterPro" id="IPR015422">
    <property type="entry name" value="PyrdxlP-dep_Trfase_small"/>
</dbReference>
<keyword evidence="3" id="KW-0032">Aminotransferase</keyword>
<proteinExistence type="predicted"/>
<keyword evidence="1" id="KW-0663">Pyridoxal phosphate</keyword>
<dbReference type="EMBL" id="CP050063">
    <property type="protein sequence ID" value="QIP12743.1"/>
    <property type="molecule type" value="Genomic_DNA"/>
</dbReference>